<dbReference type="GO" id="GO:0061908">
    <property type="term" value="C:phagophore"/>
    <property type="evidence" value="ECO:0007669"/>
    <property type="project" value="TreeGrafter"/>
</dbReference>
<dbReference type="GO" id="GO:0005776">
    <property type="term" value="C:autophagosome"/>
    <property type="evidence" value="ECO:0007669"/>
    <property type="project" value="TreeGrafter"/>
</dbReference>
<organism evidence="11 12">
    <name type="scientific">Torulaspora globosa</name>
    <dbReference type="NCBI Taxonomy" id="48254"/>
    <lineage>
        <taxon>Eukaryota</taxon>
        <taxon>Fungi</taxon>
        <taxon>Dikarya</taxon>
        <taxon>Ascomycota</taxon>
        <taxon>Saccharomycotina</taxon>
        <taxon>Saccharomycetes</taxon>
        <taxon>Saccharomycetales</taxon>
        <taxon>Saccharomycetaceae</taxon>
        <taxon>Torulaspora</taxon>
    </lineage>
</organism>
<dbReference type="GO" id="GO:0006995">
    <property type="term" value="P:cellular response to nitrogen starvation"/>
    <property type="evidence" value="ECO:0007669"/>
    <property type="project" value="TreeGrafter"/>
</dbReference>
<dbReference type="AlphaFoldDB" id="A0A7H9HVY5"/>
<evidence type="ECO:0000256" key="6">
    <source>
        <dbReference type="ARBA" id="ARBA00023006"/>
    </source>
</evidence>
<evidence type="ECO:0000256" key="4">
    <source>
        <dbReference type="ARBA" id="ARBA00022843"/>
    </source>
</evidence>
<dbReference type="GO" id="GO:0000422">
    <property type="term" value="P:autophagy of mitochondrion"/>
    <property type="evidence" value="ECO:0007669"/>
    <property type="project" value="TreeGrafter"/>
</dbReference>
<dbReference type="GO" id="GO:0034045">
    <property type="term" value="C:phagophore assembly site membrane"/>
    <property type="evidence" value="ECO:0007669"/>
    <property type="project" value="UniProtKB-SubCell"/>
</dbReference>
<comment type="subunit">
    <text evidence="7">Conjugated with ATG12.</text>
</comment>
<keyword evidence="4 7" id="KW-0832">Ubl conjugation</keyword>
<dbReference type="InterPro" id="IPR042527">
    <property type="entry name" value="Atg5_UblA_dom_sf"/>
</dbReference>
<keyword evidence="3 7" id="KW-1017">Isopeptide bond</keyword>
<dbReference type="Gene3D" id="3.10.20.620">
    <property type="match status" value="1"/>
</dbReference>
<gene>
    <name evidence="11" type="ORF">HG537_0F02040</name>
</gene>
<name>A0A7H9HVY5_9SACH</name>
<proteinExistence type="inferred from homology"/>
<evidence type="ECO:0000259" key="8">
    <source>
        <dbReference type="Pfam" id="PF04106"/>
    </source>
</evidence>
<dbReference type="InterPro" id="IPR048318">
    <property type="entry name" value="ATG5_UblB"/>
</dbReference>
<evidence type="ECO:0000313" key="11">
    <source>
        <dbReference type="EMBL" id="QLQ81443.1"/>
    </source>
</evidence>
<reference evidence="11 12" key="1">
    <citation type="submission" date="2020-06" db="EMBL/GenBank/DDBJ databases">
        <title>The yeast mating-type switching endonuclease HO is a domesticated member of an unorthodox homing genetic element family.</title>
        <authorList>
            <person name="Coughlan A.Y."/>
            <person name="Lombardi L."/>
            <person name="Braun-Galleani S."/>
            <person name="Martos A.R."/>
            <person name="Galeote V."/>
            <person name="Bigey F."/>
            <person name="Dequin S."/>
            <person name="Byrne K.P."/>
            <person name="Wolfe K.H."/>
        </authorList>
    </citation>
    <scope>NUCLEOTIDE SEQUENCE [LARGE SCALE GENOMIC DNA]</scope>
    <source>
        <strain evidence="11 12">CBS2947</strain>
    </source>
</reference>
<feature type="domain" description="Autophagy protein ATG5 alpha-helical bundle region" evidence="9">
    <location>
        <begin position="134"/>
        <end position="189"/>
    </location>
</feature>
<dbReference type="GO" id="GO:0015031">
    <property type="term" value="P:protein transport"/>
    <property type="evidence" value="ECO:0007669"/>
    <property type="project" value="UniProtKB-KW"/>
</dbReference>
<dbReference type="InterPro" id="IPR007239">
    <property type="entry name" value="Atg5"/>
</dbReference>
<evidence type="ECO:0000256" key="5">
    <source>
        <dbReference type="ARBA" id="ARBA00022927"/>
    </source>
</evidence>
<sequence>MDEIRRLVWEGTLNVQITVKPSLLIGSVDIRHYVLNLRLPRESYIGIYLRTIIDRLRNHLRVDPDSQDQFVWLECQGVPVYWNYPVGMLYDSMTGLNPSNRSCSDEVLNVWRLELAQGSQLPAGVIPFGSDLQLVRTYWMQQWKQACYVLNGSAKQMMSLSMQDTQKFWDALIVRDQDAFKQVASKIIPIKPRSIPICIHQSLPKMQMFQPIVTGYNSDGSRMKLEDLMKEQFSSLFMEDTSLAKIVSNGIEIPLTLDLLDVYGRFMSFDGYLHLSLCLLSESEYGRSIAK</sequence>
<keyword evidence="6 7" id="KW-0072">Autophagy</keyword>
<evidence type="ECO:0000256" key="3">
    <source>
        <dbReference type="ARBA" id="ARBA00022499"/>
    </source>
</evidence>
<evidence type="ECO:0000256" key="1">
    <source>
        <dbReference type="ARBA" id="ARBA00004623"/>
    </source>
</evidence>
<dbReference type="GO" id="GO:0019776">
    <property type="term" value="F:Atg8-family ligase activity"/>
    <property type="evidence" value="ECO:0007669"/>
    <property type="project" value="TreeGrafter"/>
</dbReference>
<evidence type="ECO:0000256" key="2">
    <source>
        <dbReference type="ARBA" id="ARBA00006910"/>
    </source>
</evidence>
<dbReference type="Proteomes" id="UP000510647">
    <property type="component" value="Chromosome 6"/>
</dbReference>
<comment type="function">
    <text evidence="7">Involved in cytoplasm to vacuole transport (Cvt) and autophagic vesicle formation.</text>
</comment>
<evidence type="ECO:0000256" key="7">
    <source>
        <dbReference type="RuleBase" id="RU361202"/>
    </source>
</evidence>
<evidence type="ECO:0000313" key="12">
    <source>
        <dbReference type="Proteomes" id="UP000510647"/>
    </source>
</evidence>
<dbReference type="EMBL" id="CP059272">
    <property type="protein sequence ID" value="QLQ81443.1"/>
    <property type="molecule type" value="Genomic_DNA"/>
</dbReference>
<dbReference type="GO" id="GO:0044233">
    <property type="term" value="C:mitochondria-associated endoplasmic reticulum membrane contact site"/>
    <property type="evidence" value="ECO:0007669"/>
    <property type="project" value="TreeGrafter"/>
</dbReference>
<keyword evidence="5" id="KW-0653">Protein transport</keyword>
<dbReference type="PANTHER" id="PTHR13040:SF2">
    <property type="entry name" value="AUTOPHAGY PROTEIN 5"/>
    <property type="match status" value="1"/>
</dbReference>
<comment type="subcellular location">
    <subcellularLocation>
        <location evidence="1 7">Preautophagosomal structure membrane</location>
        <topology evidence="1 7">Peripheral membrane protein</topology>
    </subcellularLocation>
</comment>
<dbReference type="Gene3D" id="1.10.246.190">
    <property type="entry name" value="Autophagy protein Apg5, helix rich domain"/>
    <property type="match status" value="1"/>
</dbReference>
<dbReference type="Pfam" id="PF04106">
    <property type="entry name" value="ATG5_UblB"/>
    <property type="match status" value="1"/>
</dbReference>
<protein>
    <recommendedName>
        <fullName evidence="7">Autophagy protein 5</fullName>
    </recommendedName>
</protein>
<dbReference type="Pfam" id="PF20638">
    <property type="entry name" value="ATG5_UblA"/>
    <property type="match status" value="1"/>
</dbReference>
<dbReference type="InterPro" id="IPR042526">
    <property type="entry name" value="Atg5_HR"/>
</dbReference>
<dbReference type="InterPro" id="IPR048939">
    <property type="entry name" value="ATG5_UblA"/>
</dbReference>
<dbReference type="Gene3D" id="3.10.20.90">
    <property type="entry name" value="Phosphatidylinositol 3-kinase Catalytic Subunit, Chain A, domain 1"/>
    <property type="match status" value="1"/>
</dbReference>
<keyword evidence="7" id="KW-0813">Transport</keyword>
<evidence type="ECO:0000259" key="9">
    <source>
        <dbReference type="Pfam" id="PF20637"/>
    </source>
</evidence>
<evidence type="ECO:0000259" key="10">
    <source>
        <dbReference type="Pfam" id="PF20638"/>
    </source>
</evidence>
<dbReference type="PANTHER" id="PTHR13040">
    <property type="entry name" value="AUTOPHAGY PROTEIN 5"/>
    <property type="match status" value="1"/>
</dbReference>
<accession>A0A7H9HVY5</accession>
<keyword evidence="12" id="KW-1185">Reference proteome</keyword>
<dbReference type="GO" id="GO:0034727">
    <property type="term" value="P:piecemeal microautophagy of the nucleus"/>
    <property type="evidence" value="ECO:0007669"/>
    <property type="project" value="TreeGrafter"/>
</dbReference>
<dbReference type="InterPro" id="IPR048940">
    <property type="entry name" value="ATG5_HBR"/>
</dbReference>
<dbReference type="GO" id="GO:0034274">
    <property type="term" value="C:Atg12-Atg5-Atg16 complex"/>
    <property type="evidence" value="ECO:0007669"/>
    <property type="project" value="TreeGrafter"/>
</dbReference>
<feature type="domain" description="Autophagy protein ATG5 UblA" evidence="10">
    <location>
        <begin position="8"/>
        <end position="103"/>
    </location>
</feature>
<keyword evidence="7" id="KW-0472">Membrane</keyword>
<dbReference type="Pfam" id="PF20637">
    <property type="entry name" value="ATG5_HBR"/>
    <property type="match status" value="1"/>
</dbReference>
<dbReference type="OrthoDB" id="272162at2759"/>
<feature type="domain" description="Autophagy protein ATG5 UblB" evidence="8">
    <location>
        <begin position="194"/>
        <end position="277"/>
    </location>
</feature>
<comment type="similarity">
    <text evidence="2 7">Belongs to the ATG5 family.</text>
</comment>